<evidence type="ECO:0000313" key="2">
    <source>
        <dbReference type="Proteomes" id="UP000002039"/>
    </source>
</evidence>
<evidence type="ECO:0000313" key="1">
    <source>
        <dbReference type="EMBL" id="OAT03202.1"/>
    </source>
</evidence>
<sequence length="75" mass="8435">MMIMISACALDTPTLHFLGLVFGRNPEAIMQSSFASSWNPVSARGTIRASVLTLFPRFIHELQNFITMLRLSKHL</sequence>
<organism evidence="1 2">
    <name type="scientific">Ajellomyces dermatitidis (strain ER-3 / ATCC MYA-2586)</name>
    <name type="common">Blastomyces dermatitidis</name>
    <dbReference type="NCBI Taxonomy" id="559297"/>
    <lineage>
        <taxon>Eukaryota</taxon>
        <taxon>Fungi</taxon>
        <taxon>Dikarya</taxon>
        <taxon>Ascomycota</taxon>
        <taxon>Pezizomycotina</taxon>
        <taxon>Eurotiomycetes</taxon>
        <taxon>Eurotiomycetidae</taxon>
        <taxon>Onygenales</taxon>
        <taxon>Ajellomycetaceae</taxon>
        <taxon>Blastomyces</taxon>
    </lineage>
</organism>
<keyword evidence="2" id="KW-1185">Reference proteome</keyword>
<dbReference type="EMBL" id="EQ999987">
    <property type="protein sequence ID" value="OAT03202.1"/>
    <property type="molecule type" value="Genomic_DNA"/>
</dbReference>
<name>A0ABX2W1E0_AJEDR</name>
<dbReference type="Proteomes" id="UP000002039">
    <property type="component" value="Unassembled WGS sequence"/>
</dbReference>
<reference evidence="2" key="1">
    <citation type="journal article" date="2015" name="PLoS Genet.">
        <title>The dynamic genome and transcriptome of the human fungal pathogen Blastomyces and close relative Emmonsia.</title>
        <authorList>
            <person name="Munoz J.F."/>
            <person name="Gauthier G.M."/>
            <person name="Desjardins C.A."/>
            <person name="Gallo J.E."/>
            <person name="Holder J."/>
            <person name="Sullivan T.D."/>
            <person name="Marty A.J."/>
            <person name="Carmen J.C."/>
            <person name="Chen Z."/>
            <person name="Ding L."/>
            <person name="Gujja S."/>
            <person name="Magrini V."/>
            <person name="Misas E."/>
            <person name="Mitreva M."/>
            <person name="Priest M."/>
            <person name="Saif S."/>
            <person name="Whiston E.A."/>
            <person name="Young S."/>
            <person name="Zeng Q."/>
            <person name="Goldman W.E."/>
            <person name="Mardis E.R."/>
            <person name="Taylor J.W."/>
            <person name="McEwen J.G."/>
            <person name="Clay O.K."/>
            <person name="Klein B.S."/>
            <person name="Cuomo C.A."/>
        </authorList>
    </citation>
    <scope>NUCLEOTIDE SEQUENCE [LARGE SCALE GENOMIC DNA]</scope>
    <source>
        <strain evidence="2">ER-3 / ATCC MYA-2586</strain>
    </source>
</reference>
<gene>
    <name evidence="1" type="ORF">BDCG_17978</name>
</gene>
<dbReference type="RefSeq" id="XP_045282929.1">
    <property type="nucleotide sequence ID" value="XM_045427017.1"/>
</dbReference>
<proteinExistence type="predicted"/>
<accession>A0ABX2W1E0</accession>
<protein>
    <submittedName>
        <fullName evidence="1">Uncharacterized protein</fullName>
    </submittedName>
</protein>
<dbReference type="GeneID" id="69032870"/>